<evidence type="ECO:0000256" key="1">
    <source>
        <dbReference type="ARBA" id="ARBA00004651"/>
    </source>
</evidence>
<organism evidence="8 9">
    <name type="scientific">Rhizobium giardinii</name>
    <dbReference type="NCBI Taxonomy" id="56731"/>
    <lineage>
        <taxon>Bacteria</taxon>
        <taxon>Pseudomonadati</taxon>
        <taxon>Pseudomonadota</taxon>
        <taxon>Alphaproteobacteria</taxon>
        <taxon>Hyphomicrobiales</taxon>
        <taxon>Rhizobiaceae</taxon>
        <taxon>Rhizobium/Agrobacterium group</taxon>
        <taxon>Rhizobium</taxon>
    </lineage>
</organism>
<evidence type="ECO:0000313" key="9">
    <source>
        <dbReference type="Proteomes" id="UP000585507"/>
    </source>
</evidence>
<keyword evidence="3" id="KW-1003">Cell membrane</keyword>
<dbReference type="Proteomes" id="UP000585507">
    <property type="component" value="Unassembled WGS sequence"/>
</dbReference>
<comment type="subcellular location">
    <subcellularLocation>
        <location evidence="1">Cell membrane</location>
        <topology evidence="1">Multi-pass membrane protein</topology>
    </subcellularLocation>
</comment>
<keyword evidence="4 7" id="KW-0812">Transmembrane</keyword>
<comment type="caution">
    <text evidence="8">The sequence shown here is derived from an EMBL/GenBank/DDBJ whole genome shotgun (WGS) entry which is preliminary data.</text>
</comment>
<proteinExistence type="inferred from homology"/>
<feature type="transmembrane region" description="Helical" evidence="7">
    <location>
        <begin position="52"/>
        <end position="71"/>
    </location>
</feature>
<protein>
    <submittedName>
        <fullName evidence="8">Putative membrane protein YadS</fullName>
    </submittedName>
</protein>
<sequence length="80" mass="8619">MLFGLLSAKLLGKDWRLGVLTNGAVAICGASAAMAISAILPKQNDSERDLIFTVLIVTVLSTLAMIFYPVFARIDHCPVR</sequence>
<feature type="transmembrane region" description="Helical" evidence="7">
    <location>
        <begin position="20"/>
        <end position="40"/>
    </location>
</feature>
<comment type="similarity">
    <text evidence="2">Belongs to the UPF0324 family.</text>
</comment>
<keyword evidence="9" id="KW-1185">Reference proteome</keyword>
<reference evidence="8 9" key="1">
    <citation type="submission" date="2020-08" db="EMBL/GenBank/DDBJ databases">
        <title>Genomic Encyclopedia of Type Strains, Phase IV (KMG-V): Genome sequencing to study the core and pangenomes of soil and plant-associated prokaryotes.</title>
        <authorList>
            <person name="Whitman W."/>
        </authorList>
    </citation>
    <scope>NUCLEOTIDE SEQUENCE [LARGE SCALE GENOMIC DNA]</scope>
    <source>
        <strain evidence="8 9">SEMIA 4084</strain>
    </source>
</reference>
<dbReference type="InterPro" id="IPR018383">
    <property type="entry name" value="UPF0324_pro"/>
</dbReference>
<dbReference type="EMBL" id="JACHBK010000005">
    <property type="protein sequence ID" value="MBB5535609.1"/>
    <property type="molecule type" value="Genomic_DNA"/>
</dbReference>
<evidence type="ECO:0000256" key="4">
    <source>
        <dbReference type="ARBA" id="ARBA00022692"/>
    </source>
</evidence>
<evidence type="ECO:0000256" key="2">
    <source>
        <dbReference type="ARBA" id="ARBA00007977"/>
    </source>
</evidence>
<gene>
    <name evidence="8" type="ORF">GGD55_002313</name>
</gene>
<keyword evidence="5 7" id="KW-1133">Transmembrane helix</keyword>
<dbReference type="AlphaFoldDB" id="A0A7W8X7Y5"/>
<dbReference type="RefSeq" id="WP_234913070.1">
    <property type="nucleotide sequence ID" value="NZ_JACHBK010000005.1"/>
</dbReference>
<evidence type="ECO:0000256" key="5">
    <source>
        <dbReference type="ARBA" id="ARBA00022989"/>
    </source>
</evidence>
<evidence type="ECO:0000256" key="6">
    <source>
        <dbReference type="ARBA" id="ARBA00023136"/>
    </source>
</evidence>
<evidence type="ECO:0000313" key="8">
    <source>
        <dbReference type="EMBL" id="MBB5535609.1"/>
    </source>
</evidence>
<dbReference type="Pfam" id="PF03601">
    <property type="entry name" value="Cons_hypoth698"/>
    <property type="match status" value="1"/>
</dbReference>
<evidence type="ECO:0000256" key="3">
    <source>
        <dbReference type="ARBA" id="ARBA00022475"/>
    </source>
</evidence>
<keyword evidence="6 7" id="KW-0472">Membrane</keyword>
<accession>A0A7W8X7Y5</accession>
<dbReference type="GO" id="GO:0005886">
    <property type="term" value="C:plasma membrane"/>
    <property type="evidence" value="ECO:0007669"/>
    <property type="project" value="UniProtKB-SubCell"/>
</dbReference>
<evidence type="ECO:0000256" key="7">
    <source>
        <dbReference type="SAM" id="Phobius"/>
    </source>
</evidence>
<name>A0A7W8X7Y5_9HYPH</name>